<dbReference type="CDD" id="cd07957">
    <property type="entry name" value="Anticodon_Ia_Met"/>
    <property type="match status" value="1"/>
</dbReference>
<feature type="short sequence motif" description="'HIGH' region" evidence="9">
    <location>
        <begin position="24"/>
        <end position="34"/>
    </location>
</feature>
<dbReference type="InterPro" id="IPR015413">
    <property type="entry name" value="Methionyl/Leucyl_tRNA_Synth"/>
</dbReference>
<evidence type="ECO:0000256" key="4">
    <source>
        <dbReference type="ARBA" id="ARBA00022741"/>
    </source>
</evidence>
<feature type="binding site" evidence="9">
    <location>
        <position position="349"/>
    </location>
    <ligand>
        <name>ATP</name>
        <dbReference type="ChEBI" id="CHEBI:30616"/>
    </ligand>
</feature>
<dbReference type="HOGENOM" id="CLU_009710_1_2_2"/>
<gene>
    <name evidence="9" type="primary">metG</name>
    <name evidence="12" type="ordered locus">Vdis_1868</name>
</gene>
<organism evidence="12 13">
    <name type="scientific">Vulcanisaeta distributa (strain DSM 14429 / JCM 11212 / NBRC 100878 / IC-017)</name>
    <dbReference type="NCBI Taxonomy" id="572478"/>
    <lineage>
        <taxon>Archaea</taxon>
        <taxon>Thermoproteota</taxon>
        <taxon>Thermoprotei</taxon>
        <taxon>Thermoproteales</taxon>
        <taxon>Thermoproteaceae</taxon>
        <taxon>Vulcanisaeta</taxon>
    </lineage>
</organism>
<dbReference type="Pfam" id="PF19303">
    <property type="entry name" value="Anticodon_3"/>
    <property type="match status" value="1"/>
</dbReference>
<dbReference type="eggNOG" id="arCOG00810">
    <property type="taxonomic scope" value="Archaea"/>
</dbReference>
<dbReference type="Gene3D" id="1.10.730.10">
    <property type="entry name" value="Isoleucyl-tRNA Synthetase, Domain 1"/>
    <property type="match status" value="1"/>
</dbReference>
<dbReference type="GO" id="GO:0005829">
    <property type="term" value="C:cytosol"/>
    <property type="evidence" value="ECO:0007669"/>
    <property type="project" value="TreeGrafter"/>
</dbReference>
<evidence type="ECO:0000313" key="12">
    <source>
        <dbReference type="EMBL" id="ADN51240.1"/>
    </source>
</evidence>
<feature type="binding site" evidence="9">
    <location>
        <position position="172"/>
    </location>
    <ligand>
        <name>Zn(2+)</name>
        <dbReference type="ChEBI" id="CHEBI:29105"/>
    </ligand>
</feature>
<dbReference type="SUPFAM" id="SSF52374">
    <property type="entry name" value="Nucleotidylyl transferase"/>
    <property type="match status" value="1"/>
</dbReference>
<dbReference type="FunFam" id="2.20.28.20:FF:000001">
    <property type="entry name" value="Methionine--tRNA ligase"/>
    <property type="match status" value="1"/>
</dbReference>
<dbReference type="HAMAP" id="MF_00098">
    <property type="entry name" value="Met_tRNA_synth_type1"/>
    <property type="match status" value="1"/>
</dbReference>
<evidence type="ECO:0000256" key="3">
    <source>
        <dbReference type="ARBA" id="ARBA00022598"/>
    </source>
</evidence>
<keyword evidence="7 9" id="KW-0030">Aminoacyl-tRNA synthetase</keyword>
<dbReference type="InterPro" id="IPR009080">
    <property type="entry name" value="tRNAsynth_Ia_anticodon-bd"/>
</dbReference>
<keyword evidence="9" id="KW-0479">Metal-binding</keyword>
<dbReference type="RefSeq" id="WP_013336965.1">
    <property type="nucleotide sequence ID" value="NC_014537.1"/>
</dbReference>
<accession>E1QV49</accession>
<keyword evidence="6 9" id="KW-0648">Protein biosynthesis</keyword>
<dbReference type="PANTHER" id="PTHR45765:SF1">
    <property type="entry name" value="METHIONINE--TRNA LIGASE, CYTOPLASMIC"/>
    <property type="match status" value="1"/>
</dbReference>
<dbReference type="SUPFAM" id="SSF47323">
    <property type="entry name" value="Anticodon-binding domain of a subclass of class I aminoacyl-tRNA synthetases"/>
    <property type="match status" value="1"/>
</dbReference>
<keyword evidence="13" id="KW-1185">Reference proteome</keyword>
<evidence type="ECO:0000256" key="5">
    <source>
        <dbReference type="ARBA" id="ARBA00022840"/>
    </source>
</evidence>
<dbReference type="InterPro" id="IPR014729">
    <property type="entry name" value="Rossmann-like_a/b/a_fold"/>
</dbReference>
<dbReference type="InterPro" id="IPR029038">
    <property type="entry name" value="MetRS_Zn"/>
</dbReference>
<dbReference type="PANTHER" id="PTHR45765">
    <property type="entry name" value="METHIONINE--TRNA LIGASE"/>
    <property type="match status" value="1"/>
</dbReference>
<dbReference type="OrthoDB" id="371856at2157"/>
<reference evidence="13" key="2">
    <citation type="journal article" date="2010" name="Stand. Genomic Sci.">
        <title>Complete genome sequence of Vulcanisaeta distributa type strain (IC-017T).</title>
        <authorList>
            <person name="Mavromatis K."/>
            <person name="Sikorski J."/>
            <person name="Pabst E."/>
            <person name="Teshima H."/>
            <person name="Lapidus A."/>
            <person name="Lucas S."/>
            <person name="Nolan M."/>
            <person name="Glavina Del Rio T."/>
            <person name="Cheng J."/>
            <person name="Bruce D."/>
            <person name="Goodwin L."/>
            <person name="Pitluck S."/>
            <person name="Liolios K."/>
            <person name="Ivanova N."/>
            <person name="Mikhailova N."/>
            <person name="Pati A."/>
            <person name="Chen A."/>
            <person name="Palaniappan K."/>
            <person name="Land M."/>
            <person name="Hauser L."/>
            <person name="Chang Y."/>
            <person name="Jeffries C."/>
            <person name="Rohde M."/>
            <person name="Spring S."/>
            <person name="Goker M."/>
            <person name="Wirth R."/>
            <person name="Woyke T."/>
            <person name="Bristow J."/>
            <person name="Eisen J."/>
            <person name="Markowitz V."/>
            <person name="Hugenholtz P."/>
            <person name="Klenk H."/>
            <person name="Kyrpides N."/>
        </authorList>
    </citation>
    <scope>NUCLEOTIDE SEQUENCE [LARGE SCALE GENOMIC DNA]</scope>
    <source>
        <strain evidence="13">DSM 14429 / JCM 11212 / NBRC 100878 / IC-017</strain>
    </source>
</reference>
<dbReference type="GO" id="GO:0046872">
    <property type="term" value="F:metal ion binding"/>
    <property type="evidence" value="ECO:0007669"/>
    <property type="project" value="UniProtKB-KW"/>
</dbReference>
<feature type="short sequence motif" description="'KMSKS' region" evidence="9">
    <location>
        <begin position="346"/>
        <end position="350"/>
    </location>
</feature>
<evidence type="ECO:0000256" key="6">
    <source>
        <dbReference type="ARBA" id="ARBA00022917"/>
    </source>
</evidence>
<keyword evidence="3 9" id="KW-0436">Ligase</keyword>
<dbReference type="CDD" id="cd00814">
    <property type="entry name" value="MetRS_core"/>
    <property type="match status" value="1"/>
</dbReference>
<dbReference type="GeneID" id="9752814"/>
<dbReference type="EMBL" id="CP002100">
    <property type="protein sequence ID" value="ADN51240.1"/>
    <property type="molecule type" value="Genomic_DNA"/>
</dbReference>
<dbReference type="AlphaFoldDB" id="E1QV49"/>
<dbReference type="Gene3D" id="3.40.50.620">
    <property type="entry name" value="HUPs"/>
    <property type="match status" value="1"/>
</dbReference>
<dbReference type="SUPFAM" id="SSF57770">
    <property type="entry name" value="Methionyl-tRNA synthetase (MetRS), Zn-domain"/>
    <property type="match status" value="1"/>
</dbReference>
<dbReference type="Proteomes" id="UP000006681">
    <property type="component" value="Chromosome"/>
</dbReference>
<feature type="binding site" evidence="9">
    <location>
        <position position="156"/>
    </location>
    <ligand>
        <name>Zn(2+)</name>
        <dbReference type="ChEBI" id="CHEBI:29105"/>
    </ligand>
</feature>
<proteinExistence type="inferred from homology"/>
<keyword evidence="5 9" id="KW-0067">ATP-binding</keyword>
<dbReference type="PRINTS" id="PR01041">
    <property type="entry name" value="TRNASYNTHMET"/>
</dbReference>
<feature type="binding site" evidence="9">
    <location>
        <position position="169"/>
    </location>
    <ligand>
        <name>Zn(2+)</name>
        <dbReference type="ChEBI" id="CHEBI:29105"/>
    </ligand>
</feature>
<dbReference type="GO" id="GO:0006431">
    <property type="term" value="P:methionyl-tRNA aminoacylation"/>
    <property type="evidence" value="ECO:0007669"/>
    <property type="project" value="UniProtKB-UniRule"/>
</dbReference>
<dbReference type="InterPro" id="IPR023458">
    <property type="entry name" value="Met-tRNA_ligase_1"/>
</dbReference>
<evidence type="ECO:0000256" key="7">
    <source>
        <dbReference type="ARBA" id="ARBA00023146"/>
    </source>
</evidence>
<dbReference type="InterPro" id="IPR014758">
    <property type="entry name" value="Met-tRNA_synth"/>
</dbReference>
<comment type="subcellular location">
    <subcellularLocation>
        <location evidence="1 9">Cytoplasm</location>
    </subcellularLocation>
</comment>
<dbReference type="GO" id="GO:0004825">
    <property type="term" value="F:methionine-tRNA ligase activity"/>
    <property type="evidence" value="ECO:0007669"/>
    <property type="project" value="UniProtKB-UniRule"/>
</dbReference>
<dbReference type="KEGG" id="vdi:Vdis_1868"/>
<dbReference type="NCBIfam" id="TIGR00398">
    <property type="entry name" value="metG"/>
    <property type="match status" value="1"/>
</dbReference>
<protein>
    <recommendedName>
        <fullName evidence="9">Methionine--tRNA ligase</fullName>
        <ecNumber evidence="9">6.1.1.10</ecNumber>
    </recommendedName>
    <alternativeName>
        <fullName evidence="9">Methionyl-tRNA synthetase</fullName>
        <shortName evidence="9">MetRS</shortName>
    </alternativeName>
</protein>
<dbReference type="GO" id="GO:0017101">
    <property type="term" value="C:aminoacyl-tRNA synthetase multienzyme complex"/>
    <property type="evidence" value="ECO:0007669"/>
    <property type="project" value="TreeGrafter"/>
</dbReference>
<feature type="binding site" evidence="9">
    <location>
        <position position="159"/>
    </location>
    <ligand>
        <name>Zn(2+)</name>
        <dbReference type="ChEBI" id="CHEBI:29105"/>
    </ligand>
</feature>
<dbReference type="Pfam" id="PF09334">
    <property type="entry name" value="tRNA-synt_1g"/>
    <property type="match status" value="1"/>
</dbReference>
<dbReference type="Gene3D" id="2.20.28.20">
    <property type="entry name" value="Methionyl-tRNA synthetase, Zn-domain"/>
    <property type="match status" value="1"/>
</dbReference>
<comment type="catalytic activity">
    <reaction evidence="8 9">
        <text>tRNA(Met) + L-methionine + ATP = L-methionyl-tRNA(Met) + AMP + diphosphate</text>
        <dbReference type="Rhea" id="RHEA:13481"/>
        <dbReference type="Rhea" id="RHEA-COMP:9667"/>
        <dbReference type="Rhea" id="RHEA-COMP:9698"/>
        <dbReference type="ChEBI" id="CHEBI:30616"/>
        <dbReference type="ChEBI" id="CHEBI:33019"/>
        <dbReference type="ChEBI" id="CHEBI:57844"/>
        <dbReference type="ChEBI" id="CHEBI:78442"/>
        <dbReference type="ChEBI" id="CHEBI:78530"/>
        <dbReference type="ChEBI" id="CHEBI:456215"/>
        <dbReference type="EC" id="6.1.1.10"/>
    </reaction>
</comment>
<name>E1QV49_VULDI</name>
<comment type="cofactor">
    <cofactor evidence="9">
        <name>Zn(2+)</name>
        <dbReference type="ChEBI" id="CHEBI:29105"/>
    </cofactor>
    <text evidence="9">Binds 1 zinc ion per subunit.</text>
</comment>
<evidence type="ECO:0000256" key="1">
    <source>
        <dbReference type="ARBA" id="ARBA00004496"/>
    </source>
</evidence>
<reference evidence="12 13" key="1">
    <citation type="journal article" date="2010" name="Stand. Genomic Sci.">
        <title>Complete genome sequence of Vulcanisaeta distributa type strain (IC-017).</title>
        <authorList>
            <person name="Mavromatis K."/>
            <person name="Sikorski J."/>
            <person name="Pabst E."/>
            <person name="Teshima H."/>
            <person name="Lapidus A."/>
            <person name="Lucas S."/>
            <person name="Nolan M."/>
            <person name="Glavina Del Rio T."/>
            <person name="Cheng J.F."/>
            <person name="Bruce D."/>
            <person name="Goodwin L."/>
            <person name="Pitluck S."/>
            <person name="Liolios K."/>
            <person name="Ivanova N."/>
            <person name="Mikhailova N."/>
            <person name="Pati A."/>
            <person name="Chen A."/>
            <person name="Palaniappan K."/>
            <person name="Land M."/>
            <person name="Hauser L."/>
            <person name="Chang Y.J."/>
            <person name="Jeffries C.D."/>
            <person name="Rohde M."/>
            <person name="Spring S."/>
            <person name="Goker M."/>
            <person name="Wirth R."/>
            <person name="Woyke T."/>
            <person name="Bristow J."/>
            <person name="Eisen J.A."/>
            <person name="Markowitz V."/>
            <person name="Hugenholtz P."/>
            <person name="Klenk H.P."/>
            <person name="Kyrpides N.C."/>
        </authorList>
    </citation>
    <scope>NUCLEOTIDE SEQUENCE [LARGE SCALE GENOMIC DNA]</scope>
    <source>
        <strain evidence="13">DSM 14429 / JCM 11212 / NBRC 100878 / IC-017</strain>
    </source>
</reference>
<evidence type="ECO:0000256" key="2">
    <source>
        <dbReference type="ARBA" id="ARBA00022490"/>
    </source>
</evidence>
<evidence type="ECO:0000256" key="8">
    <source>
        <dbReference type="ARBA" id="ARBA00047364"/>
    </source>
</evidence>
<dbReference type="STRING" id="572478.Vdis_1868"/>
<feature type="domain" description="Methionyl-tRNA synthetase anticodon-binding" evidence="11">
    <location>
        <begin position="428"/>
        <end position="563"/>
    </location>
</feature>
<evidence type="ECO:0000313" key="13">
    <source>
        <dbReference type="Proteomes" id="UP000006681"/>
    </source>
</evidence>
<dbReference type="InterPro" id="IPR033911">
    <property type="entry name" value="MetRS_core"/>
</dbReference>
<evidence type="ECO:0000259" key="11">
    <source>
        <dbReference type="Pfam" id="PF19303"/>
    </source>
</evidence>
<comment type="function">
    <text evidence="9">Is required not only for elongation of protein synthesis but also for the initiation of all mRNA translation through initiator tRNA(fMet) aminoacylation.</text>
</comment>
<comment type="similarity">
    <text evidence="9">Belongs to the class-I aminoacyl-tRNA synthetase family. MetG type 1 subfamily.</text>
</comment>
<keyword evidence="2 9" id="KW-0963">Cytoplasm</keyword>
<sequence length="584" mass="67970">MPFGGEGDQPGNARRRWVIGSAWPYIYAVPHLGNLIGSVLSADVFTRYLRLRGDDVVFVSGSDEHGTPIEVEALQLGVKPRELTDRMHEIVKRLFELWEISFDNYTRTESPVHREFVKEFFLKLYRNGYVFTREDEVPYCPKDRIYLPDRFIIGTCPYCGYDKARGDQCENCGRLLEPRLLINPRCAICGSKPIWVKTRHWYLDLTKLEDRVRKYVEGNTALPENAKQMSLGMLKEGLRPRAITRDNKWGIEAPFPGADNKTIYVWFEAVLGYISATIEYFRGKGNEDEWKRYWFDPNTRVVFFVGKDNIPFHVILLPAMLIASGDPYVMPYTTASTEYLLFEGKKFSKSQRIGIWIDEALALMPVDYWRFVLIYQRPEGRDTSFAWHQALEVINSILNDVIGNFIHRVLTFISTRFNGEVPSGSLRDVDVKYRDEALSHFRSSEEHYEKIELKDALMEVVEIARVGNRYLNERQPWELIKSNRDEAGAVILNALHMVKALSIGLWPVMPRSMEDLWSMAGFGKLTWSDAYEPPRPGTRVSNVRPLFRKISYDEFKAMMRRLDEIRDSKDKGRYPWEQVYLPNQ</sequence>
<keyword evidence="9" id="KW-0862">Zinc</keyword>
<feature type="domain" description="Methionyl/Leucyl tRNA synthetase" evidence="10">
    <location>
        <begin position="18"/>
        <end position="410"/>
    </location>
</feature>
<keyword evidence="4 9" id="KW-0547">Nucleotide-binding</keyword>
<dbReference type="EC" id="6.1.1.10" evidence="9"/>
<evidence type="ECO:0000259" key="10">
    <source>
        <dbReference type="Pfam" id="PF09334"/>
    </source>
</evidence>
<evidence type="ECO:0000256" key="9">
    <source>
        <dbReference type="HAMAP-Rule" id="MF_00098"/>
    </source>
</evidence>
<dbReference type="InterPro" id="IPR041872">
    <property type="entry name" value="Anticodon_Met"/>
</dbReference>
<dbReference type="GO" id="GO:0005524">
    <property type="term" value="F:ATP binding"/>
    <property type="evidence" value="ECO:0007669"/>
    <property type="project" value="UniProtKB-UniRule"/>
</dbReference>